<keyword evidence="1" id="KW-0732">Signal</keyword>
<proteinExistence type="predicted"/>
<dbReference type="Proteomes" id="UP001500063">
    <property type="component" value="Unassembled WGS sequence"/>
</dbReference>
<sequence length="190" mass="19631">MRLTSAIRKPHAAAAAALLLTTLAGCGVTTTDAIDAGQPATGAKKKGITNTHEVRLYFMTPTGIASSGRDAADKVGAEDAIALLLKGTNSAEQARGFYSDLPKLNGEVHVTTGTMRVGIQLPYNVLRLSLVARSQLVCTAASAEVPRGRAVQDVKVELSGGNYVVSDLVCDNNNAFPAAQVPTKAAVSTP</sequence>
<evidence type="ECO:0008006" key="4">
    <source>
        <dbReference type="Google" id="ProtNLM"/>
    </source>
</evidence>
<gene>
    <name evidence="2" type="ORF">GCM10010319_49160</name>
</gene>
<protein>
    <recommendedName>
        <fullName evidence="4">Lipoprotein</fullName>
    </recommendedName>
</protein>
<feature type="signal peptide" evidence="1">
    <location>
        <begin position="1"/>
        <end position="26"/>
    </location>
</feature>
<reference evidence="3" key="1">
    <citation type="journal article" date="2019" name="Int. J. Syst. Evol. Microbiol.">
        <title>The Global Catalogue of Microorganisms (GCM) 10K type strain sequencing project: providing services to taxonomists for standard genome sequencing and annotation.</title>
        <authorList>
            <consortium name="The Broad Institute Genomics Platform"/>
            <consortium name="The Broad Institute Genome Sequencing Center for Infectious Disease"/>
            <person name="Wu L."/>
            <person name="Ma J."/>
        </authorList>
    </citation>
    <scope>NUCLEOTIDE SEQUENCE [LARGE SCALE GENOMIC DNA]</scope>
    <source>
        <strain evidence="3">JCM 4565</strain>
    </source>
</reference>
<keyword evidence="3" id="KW-1185">Reference proteome</keyword>
<dbReference type="RefSeq" id="WP_344120969.1">
    <property type="nucleotide sequence ID" value="NZ_BAAABW010000026.1"/>
</dbReference>
<comment type="caution">
    <text evidence="2">The sequence shown here is derived from an EMBL/GenBank/DDBJ whole genome shotgun (WGS) entry which is preliminary data.</text>
</comment>
<dbReference type="PROSITE" id="PS51257">
    <property type="entry name" value="PROKAR_LIPOPROTEIN"/>
    <property type="match status" value="1"/>
</dbReference>
<feature type="chain" id="PRO_5045984581" description="Lipoprotein" evidence="1">
    <location>
        <begin position="27"/>
        <end position="190"/>
    </location>
</feature>
<evidence type="ECO:0000256" key="1">
    <source>
        <dbReference type="SAM" id="SignalP"/>
    </source>
</evidence>
<accession>A0ABP3HBD5</accession>
<organism evidence="2 3">
    <name type="scientific">Streptomyces blastmyceticus</name>
    <dbReference type="NCBI Taxonomy" id="68180"/>
    <lineage>
        <taxon>Bacteria</taxon>
        <taxon>Bacillati</taxon>
        <taxon>Actinomycetota</taxon>
        <taxon>Actinomycetes</taxon>
        <taxon>Kitasatosporales</taxon>
        <taxon>Streptomycetaceae</taxon>
        <taxon>Streptomyces</taxon>
    </lineage>
</organism>
<name>A0ABP3HBD5_9ACTN</name>
<evidence type="ECO:0000313" key="3">
    <source>
        <dbReference type="Proteomes" id="UP001500063"/>
    </source>
</evidence>
<evidence type="ECO:0000313" key="2">
    <source>
        <dbReference type="EMBL" id="GAA0365415.1"/>
    </source>
</evidence>
<dbReference type="EMBL" id="BAAABW010000026">
    <property type="protein sequence ID" value="GAA0365415.1"/>
    <property type="molecule type" value="Genomic_DNA"/>
</dbReference>